<evidence type="ECO:0000313" key="2">
    <source>
        <dbReference type="Proteomes" id="UP000005850"/>
    </source>
</evidence>
<dbReference type="STRING" id="1042163.BRLA_c040090"/>
<dbReference type="HOGENOM" id="CLU_129452_1_2_9"/>
<evidence type="ECO:0000313" key="1">
    <source>
        <dbReference type="EMBL" id="AIG28286.1"/>
    </source>
</evidence>
<sequence length="115" mass="13001">MDMIVKISTEQQWNTAQEQGTYLHPSLDTEGFIHCSTPEQFEGVANRIYKGQQHLLLLVIDPTRLSSELKYDLAKDGQLYPHIYGPLNLDAVIRVISFSSDKKGYFSLPAELSSL</sequence>
<keyword evidence="2" id="KW-1185">Reference proteome</keyword>
<dbReference type="Gene3D" id="3.20.170.20">
    <property type="entry name" value="Protein of unknown function DUF952"/>
    <property type="match status" value="1"/>
</dbReference>
<evidence type="ECO:0008006" key="3">
    <source>
        <dbReference type="Google" id="ProtNLM"/>
    </source>
</evidence>
<organism evidence="1 2">
    <name type="scientific">Brevibacillus laterosporus LMG 15441</name>
    <dbReference type="NCBI Taxonomy" id="1042163"/>
    <lineage>
        <taxon>Bacteria</taxon>
        <taxon>Bacillati</taxon>
        <taxon>Bacillota</taxon>
        <taxon>Bacilli</taxon>
        <taxon>Bacillales</taxon>
        <taxon>Paenibacillaceae</taxon>
        <taxon>Brevibacillus</taxon>
    </lineage>
</organism>
<dbReference type="PANTHER" id="PTHR34129:SF1">
    <property type="entry name" value="DUF952 DOMAIN-CONTAINING PROTEIN"/>
    <property type="match status" value="1"/>
</dbReference>
<dbReference type="PANTHER" id="PTHR34129">
    <property type="entry name" value="BLR1139 PROTEIN"/>
    <property type="match status" value="1"/>
</dbReference>
<accession>A0A075RA83</accession>
<dbReference type="SUPFAM" id="SSF56399">
    <property type="entry name" value="ADP-ribosylation"/>
    <property type="match status" value="1"/>
</dbReference>
<dbReference type="Pfam" id="PF06108">
    <property type="entry name" value="DUF952"/>
    <property type="match status" value="1"/>
</dbReference>
<dbReference type="AlphaFoldDB" id="A0A075RA83"/>
<name>A0A075RA83_BRELA</name>
<dbReference type="KEGG" id="blr:BRLA_c040090"/>
<dbReference type="EMBL" id="CP007806">
    <property type="protein sequence ID" value="AIG28286.1"/>
    <property type="molecule type" value="Genomic_DNA"/>
</dbReference>
<dbReference type="Proteomes" id="UP000005850">
    <property type="component" value="Chromosome"/>
</dbReference>
<reference evidence="1 2" key="1">
    <citation type="journal article" date="2011" name="J. Bacteriol.">
        <title>Genome sequence of Brevibacillus laterosporus LMG 15441, a pathogen of invertebrates.</title>
        <authorList>
            <person name="Djukic M."/>
            <person name="Poehlein A."/>
            <person name="Thurmer A."/>
            <person name="Daniel R."/>
        </authorList>
    </citation>
    <scope>NUCLEOTIDE SEQUENCE [LARGE SCALE GENOMIC DNA]</scope>
    <source>
        <strain evidence="1 2">LMG 15441</strain>
    </source>
</reference>
<dbReference type="RefSeq" id="WP_003334726.1">
    <property type="nucleotide sequence ID" value="NZ_CP007806.1"/>
</dbReference>
<dbReference type="eggNOG" id="COG3502">
    <property type="taxonomic scope" value="Bacteria"/>
</dbReference>
<dbReference type="InterPro" id="IPR009297">
    <property type="entry name" value="DUF952"/>
</dbReference>
<protein>
    <recommendedName>
        <fullName evidence="3">DUF952 domain-containing protein</fullName>
    </recommendedName>
</protein>
<proteinExistence type="predicted"/>
<gene>
    <name evidence="1" type="ORF">BRLA_c040090</name>
</gene>